<name>A0A3G4ZV98_9VIRU</name>
<feature type="coiled-coil region" evidence="1">
    <location>
        <begin position="124"/>
        <end position="151"/>
    </location>
</feature>
<dbReference type="InterPro" id="IPR043872">
    <property type="entry name" value="DUF5832"/>
</dbReference>
<sequence>MTTKGKKIDYLDEDKEISGQKWVCLSFLSPEGIRNCKIRGIKVRGVFSDRKDADDHAKELQQIDPDFHVFVGEMGKWLPQDPDPESVEDQVYREEKLNDLMKGYKENLLKAKTMEKERQRTMKEEALKDAVSKKNKRVARLKKKLEKKKLEKLEGGVTDGQLEESKKSQINNAIELISNETLAKTSTVLTEKSVQSTPVTADAHAHVPETKGHDLSAEIKNTEQVVIKEKEKIDTVEKKIEESTKNLSTVEDNLVKMKELYSKLVQKRASK</sequence>
<organism evidence="2">
    <name type="scientific">Edafosvirus sp</name>
    <dbReference type="NCBI Taxonomy" id="2487765"/>
    <lineage>
        <taxon>Viruses</taxon>
        <taxon>Varidnaviria</taxon>
        <taxon>Bamfordvirae</taxon>
        <taxon>Nucleocytoviricota</taxon>
        <taxon>Megaviricetes</taxon>
        <taxon>Imitervirales</taxon>
        <taxon>Mimiviridae</taxon>
        <taxon>Klosneuvirinae</taxon>
    </lineage>
</organism>
<evidence type="ECO:0000313" key="2">
    <source>
        <dbReference type="EMBL" id="AYV78254.1"/>
    </source>
</evidence>
<keyword evidence="1" id="KW-0175">Coiled coil</keyword>
<evidence type="ECO:0000256" key="1">
    <source>
        <dbReference type="SAM" id="Coils"/>
    </source>
</evidence>
<accession>A0A3G4ZV98</accession>
<dbReference type="EMBL" id="MK072073">
    <property type="protein sequence ID" value="AYV78254.1"/>
    <property type="molecule type" value="Genomic_DNA"/>
</dbReference>
<feature type="coiled-coil region" evidence="1">
    <location>
        <begin position="219"/>
        <end position="260"/>
    </location>
</feature>
<reference evidence="2" key="1">
    <citation type="submission" date="2018-10" db="EMBL/GenBank/DDBJ databases">
        <title>Hidden diversity of soil giant viruses.</title>
        <authorList>
            <person name="Schulz F."/>
            <person name="Alteio L."/>
            <person name="Goudeau D."/>
            <person name="Ryan E.M."/>
            <person name="Malmstrom R.R."/>
            <person name="Blanchard J."/>
            <person name="Woyke T."/>
        </authorList>
    </citation>
    <scope>NUCLEOTIDE SEQUENCE</scope>
    <source>
        <strain evidence="2">EDV1</strain>
    </source>
</reference>
<protein>
    <submittedName>
        <fullName evidence="2">Uncharacterized protein</fullName>
    </submittedName>
</protein>
<proteinExistence type="predicted"/>
<gene>
    <name evidence="2" type="ORF">Edafosvirus8_4</name>
</gene>
<dbReference type="Pfam" id="PF19150">
    <property type="entry name" value="DUF5832"/>
    <property type="match status" value="1"/>
</dbReference>